<evidence type="ECO:0000256" key="3">
    <source>
        <dbReference type="ARBA" id="ARBA00022723"/>
    </source>
</evidence>
<dbReference type="Gene3D" id="3.55.40.20">
    <property type="entry name" value="Iron/manganese superoxide dismutase, C-terminal domain"/>
    <property type="match status" value="1"/>
</dbReference>
<dbReference type="InterPro" id="IPR036314">
    <property type="entry name" value="SOD_C_sf"/>
</dbReference>
<evidence type="ECO:0000256" key="1">
    <source>
        <dbReference type="ARBA" id="ARBA00008714"/>
    </source>
</evidence>
<dbReference type="GO" id="GO:0004784">
    <property type="term" value="F:superoxide dismutase activity"/>
    <property type="evidence" value="ECO:0007669"/>
    <property type="project" value="UniProtKB-EC"/>
</dbReference>
<dbReference type="InterPro" id="IPR019832">
    <property type="entry name" value="Mn/Fe_SOD_C"/>
</dbReference>
<name>A0A926D1R0_9FIRM</name>
<dbReference type="PANTHER" id="PTHR43595:SF2">
    <property type="entry name" value="SMALL RIBOSOMAL SUBUNIT PROTEIN MS42"/>
    <property type="match status" value="1"/>
</dbReference>
<dbReference type="InterPro" id="IPR001189">
    <property type="entry name" value="Mn/Fe_SOD"/>
</dbReference>
<dbReference type="Pfam" id="PF02777">
    <property type="entry name" value="Sod_Fe_C"/>
    <property type="match status" value="1"/>
</dbReference>
<feature type="binding site" evidence="5">
    <location>
        <position position="174"/>
    </location>
    <ligand>
        <name>Mn(2+)</name>
        <dbReference type="ChEBI" id="CHEBI:29035"/>
    </ligand>
</feature>
<dbReference type="InterPro" id="IPR019833">
    <property type="entry name" value="Mn/Fe_SOD_BS"/>
</dbReference>
<dbReference type="PROSITE" id="PS00088">
    <property type="entry name" value="SOD_MN"/>
    <property type="match status" value="1"/>
</dbReference>
<protein>
    <recommendedName>
        <fullName evidence="2">superoxide dismutase</fullName>
        <ecNumber evidence="2">1.15.1.1</ecNumber>
    </recommendedName>
</protein>
<evidence type="ECO:0000256" key="5">
    <source>
        <dbReference type="PIRSR" id="PIRSR000349-1"/>
    </source>
</evidence>
<feature type="domain" description="Manganese/iron superoxide dismutase C-terminal" evidence="6">
    <location>
        <begin position="102"/>
        <end position="203"/>
    </location>
</feature>
<dbReference type="RefSeq" id="WP_249285583.1">
    <property type="nucleotide sequence ID" value="NZ_JACRSO010000004.1"/>
</dbReference>
<organism evidence="7 8">
    <name type="scientific">Luoshenia tenuis</name>
    <dbReference type="NCBI Taxonomy" id="2763654"/>
    <lineage>
        <taxon>Bacteria</taxon>
        <taxon>Bacillati</taxon>
        <taxon>Bacillota</taxon>
        <taxon>Clostridia</taxon>
        <taxon>Christensenellales</taxon>
        <taxon>Christensenellaceae</taxon>
        <taxon>Luoshenia</taxon>
    </lineage>
</organism>
<dbReference type="PIRSF" id="PIRSF000349">
    <property type="entry name" value="SODismutase"/>
    <property type="match status" value="1"/>
</dbReference>
<dbReference type="AlphaFoldDB" id="A0A926D1R0"/>
<keyword evidence="3 5" id="KW-0479">Metal-binding</keyword>
<evidence type="ECO:0000256" key="4">
    <source>
        <dbReference type="ARBA" id="ARBA00023002"/>
    </source>
</evidence>
<dbReference type="GO" id="GO:0005737">
    <property type="term" value="C:cytoplasm"/>
    <property type="evidence" value="ECO:0007669"/>
    <property type="project" value="TreeGrafter"/>
</dbReference>
<dbReference type="SUPFAM" id="SSF54719">
    <property type="entry name" value="Fe,Mn superoxide dismutase (SOD), C-terminal domain"/>
    <property type="match status" value="1"/>
</dbReference>
<proteinExistence type="inferred from homology"/>
<dbReference type="Proteomes" id="UP000654279">
    <property type="component" value="Unassembled WGS sequence"/>
</dbReference>
<dbReference type="InterPro" id="IPR036324">
    <property type="entry name" value="Mn/Fe_SOD_N_sf"/>
</dbReference>
<dbReference type="PANTHER" id="PTHR43595">
    <property type="entry name" value="37S RIBOSOMAL PROTEIN S26, MITOCHONDRIAL"/>
    <property type="match status" value="1"/>
</dbReference>
<feature type="binding site" evidence="5">
    <location>
        <position position="87"/>
    </location>
    <ligand>
        <name>Mn(2+)</name>
        <dbReference type="ChEBI" id="CHEBI:29035"/>
    </ligand>
</feature>
<evidence type="ECO:0000259" key="6">
    <source>
        <dbReference type="Pfam" id="PF02777"/>
    </source>
</evidence>
<dbReference type="Gene3D" id="1.10.287.990">
    <property type="entry name" value="Fe,Mn superoxide dismutase (SOD) domain"/>
    <property type="match status" value="1"/>
</dbReference>
<comment type="similarity">
    <text evidence="1">Belongs to the iron/manganese superoxide dismutase family.</text>
</comment>
<dbReference type="PRINTS" id="PR01703">
    <property type="entry name" value="MNSODISMTASE"/>
</dbReference>
<accession>A0A926D1R0</accession>
<comment type="caution">
    <text evidence="7">The sequence shown here is derived from an EMBL/GenBank/DDBJ whole genome shotgun (WGS) entry which is preliminary data.</text>
</comment>
<feature type="binding site" evidence="5">
    <location>
        <position position="170"/>
    </location>
    <ligand>
        <name>Mn(2+)</name>
        <dbReference type="ChEBI" id="CHEBI:29035"/>
    </ligand>
</feature>
<dbReference type="GO" id="GO:0046872">
    <property type="term" value="F:metal ion binding"/>
    <property type="evidence" value="ECO:0007669"/>
    <property type="project" value="UniProtKB-KW"/>
</dbReference>
<evidence type="ECO:0000313" key="7">
    <source>
        <dbReference type="EMBL" id="MBC8529767.1"/>
    </source>
</evidence>
<dbReference type="EC" id="1.15.1.1" evidence="2"/>
<gene>
    <name evidence="7" type="ORF">H8699_10035</name>
</gene>
<dbReference type="SUPFAM" id="SSF46609">
    <property type="entry name" value="Fe,Mn superoxide dismutase (SOD), N-terminal domain"/>
    <property type="match status" value="1"/>
</dbReference>
<sequence length="217" mass="23607">MPRTYPFAPQMLPYPCYGLTPGLQADGVYLHHSVLYSGDVTALNALLAQYPDAQGLTLAALLTDPLPSVRTVDRARIRHLAGSLFSHELYFAGLCPQGAASPQGALRAAILARYGSLEAFKSLVRQAAGDILGVGFVWLNTDAAGNIHLAITNDYRTPQLNLFTPVLVLDAWEHAYFSPYYTGLDAYVESWFSLLNWREAERRYNAATAGGRPSGGS</sequence>
<evidence type="ECO:0000256" key="2">
    <source>
        <dbReference type="ARBA" id="ARBA00012682"/>
    </source>
</evidence>
<dbReference type="EMBL" id="JACRSO010000004">
    <property type="protein sequence ID" value="MBC8529767.1"/>
    <property type="molecule type" value="Genomic_DNA"/>
</dbReference>
<reference evidence="7" key="1">
    <citation type="submission" date="2020-08" db="EMBL/GenBank/DDBJ databases">
        <title>Genome public.</title>
        <authorList>
            <person name="Liu C."/>
            <person name="Sun Q."/>
        </authorList>
    </citation>
    <scope>NUCLEOTIDE SEQUENCE</scope>
    <source>
        <strain evidence="7">NSJ-44</strain>
    </source>
</reference>
<keyword evidence="8" id="KW-1185">Reference proteome</keyword>
<evidence type="ECO:0000313" key="8">
    <source>
        <dbReference type="Proteomes" id="UP000654279"/>
    </source>
</evidence>
<feature type="binding site" evidence="5">
    <location>
        <position position="31"/>
    </location>
    <ligand>
        <name>Mn(2+)</name>
        <dbReference type="ChEBI" id="CHEBI:29035"/>
    </ligand>
</feature>
<keyword evidence="4" id="KW-0560">Oxidoreductase</keyword>